<accession>A0A1A8R3X0</accession>
<dbReference type="PROSITE" id="PS50878">
    <property type="entry name" value="RT_POL"/>
    <property type="match status" value="1"/>
</dbReference>
<feature type="domain" description="Reverse transcriptase" evidence="2">
    <location>
        <begin position="54"/>
        <end position="326"/>
    </location>
</feature>
<dbReference type="PANTHER" id="PTHR33332">
    <property type="entry name" value="REVERSE TRANSCRIPTASE DOMAIN-CONTAINING PROTEIN"/>
    <property type="match status" value="1"/>
</dbReference>
<proteinExistence type="predicted"/>
<dbReference type="InterPro" id="IPR000477">
    <property type="entry name" value="RT_dom"/>
</dbReference>
<evidence type="ECO:0000256" key="1">
    <source>
        <dbReference type="SAM" id="Phobius"/>
    </source>
</evidence>
<evidence type="ECO:0000259" key="2">
    <source>
        <dbReference type="PROSITE" id="PS50878"/>
    </source>
</evidence>
<keyword evidence="1" id="KW-0472">Membrane</keyword>
<dbReference type="Pfam" id="PF00078">
    <property type="entry name" value="RVT_1"/>
    <property type="match status" value="1"/>
</dbReference>
<keyword evidence="1" id="KW-1133">Transmembrane helix</keyword>
<protein>
    <recommendedName>
        <fullName evidence="2">Reverse transcriptase domain-containing protein</fullName>
    </recommendedName>
</protein>
<feature type="transmembrane region" description="Helical" evidence="1">
    <location>
        <begin position="36"/>
        <end position="56"/>
    </location>
</feature>
<reference evidence="3" key="1">
    <citation type="submission" date="2016-05" db="EMBL/GenBank/DDBJ databases">
        <authorList>
            <person name="Lavstsen T."/>
            <person name="Jespersen J.S."/>
        </authorList>
    </citation>
    <scope>NUCLEOTIDE SEQUENCE</scope>
    <source>
        <tissue evidence="3">Brain</tissue>
    </source>
</reference>
<feature type="non-terminal residue" evidence="3">
    <location>
        <position position="502"/>
    </location>
</feature>
<dbReference type="CDD" id="cd01650">
    <property type="entry name" value="RT_nLTR_like"/>
    <property type="match status" value="1"/>
</dbReference>
<gene>
    <name evidence="3" type="primary">BX005380.2</name>
</gene>
<sequence length="502" mass="58067">KTVSLSLWRYQRITLKKFILNSKDKPPGMDNIDIRLLKFVVVFILLPVSHIINISFNQSIFPAQWKKAKVIPLIKNNREPLSGKNSRPISLLPALSKILERVAYEQIQEYFTTNRLNTIYQHAYKAGHSTTTALAQITDHWLEEIDDKKLVGTIFLDLSAAFDVIDHKILLQKLERYRFQSSAIKWTESYLTNRKFNFYFNGSYSETGQLDCGVPQGSCLGPLLFSIFINDLPLILKHATMAIYADDTTLFASAQTEGQLNDILKKELDLVTQWFRMNKLEINAEKTKCMIVGNTYTLQMTPRLHLNLGNIEIEQVEEARLLGVIVDSRLSWTSHINHVLLKLGRSMGTIKYCCKFIPRLQIKTLVQTLVLSHLDYASVIWSNTSEMNLNKLQVAQNKAARIVLGCNYRTNVSMMHDRLAWLTVKCRLKYSLITFIRNIITTKIPKIIYDKLSFFSDNHDYMTRQTSDIRCALPRCRTNQRQRAVYYRAMVAWNAIPRFLLL</sequence>
<evidence type="ECO:0000313" key="3">
    <source>
        <dbReference type="EMBL" id="SBS00770.1"/>
    </source>
</evidence>
<name>A0A1A8R3X0_9TELE</name>
<dbReference type="EMBL" id="HAEH01014695">
    <property type="protein sequence ID" value="SBS00770.1"/>
    <property type="molecule type" value="Transcribed_RNA"/>
</dbReference>
<reference evidence="3" key="2">
    <citation type="submission" date="2016-06" db="EMBL/GenBank/DDBJ databases">
        <title>The genome of a short-lived fish provides insights into sex chromosome evolution and the genetic control of aging.</title>
        <authorList>
            <person name="Reichwald K."/>
            <person name="Felder M."/>
            <person name="Petzold A."/>
            <person name="Koch P."/>
            <person name="Groth M."/>
            <person name="Platzer M."/>
        </authorList>
    </citation>
    <scope>NUCLEOTIDE SEQUENCE</scope>
    <source>
        <tissue evidence="3">Brain</tissue>
    </source>
</reference>
<dbReference type="SUPFAM" id="SSF56672">
    <property type="entry name" value="DNA/RNA polymerases"/>
    <property type="match status" value="1"/>
</dbReference>
<organism evidence="3">
    <name type="scientific">Nothobranchius rachovii</name>
    <name type="common">bluefin notho</name>
    <dbReference type="NCBI Taxonomy" id="451742"/>
    <lineage>
        <taxon>Eukaryota</taxon>
        <taxon>Metazoa</taxon>
        <taxon>Chordata</taxon>
        <taxon>Craniata</taxon>
        <taxon>Vertebrata</taxon>
        <taxon>Euteleostomi</taxon>
        <taxon>Actinopterygii</taxon>
        <taxon>Neopterygii</taxon>
        <taxon>Teleostei</taxon>
        <taxon>Neoteleostei</taxon>
        <taxon>Acanthomorphata</taxon>
        <taxon>Ovalentaria</taxon>
        <taxon>Atherinomorphae</taxon>
        <taxon>Cyprinodontiformes</taxon>
        <taxon>Nothobranchiidae</taxon>
        <taxon>Nothobranchius</taxon>
    </lineage>
</organism>
<dbReference type="InterPro" id="IPR043502">
    <property type="entry name" value="DNA/RNA_pol_sf"/>
</dbReference>
<dbReference type="AlphaFoldDB" id="A0A1A8R3X0"/>
<feature type="non-terminal residue" evidence="3">
    <location>
        <position position="1"/>
    </location>
</feature>
<keyword evidence="1" id="KW-0812">Transmembrane</keyword>